<dbReference type="AlphaFoldDB" id="A0A2D2AWX6"/>
<feature type="transmembrane region" description="Helical" evidence="1">
    <location>
        <begin position="195"/>
        <end position="224"/>
    </location>
</feature>
<proteinExistence type="predicted"/>
<dbReference type="Proteomes" id="UP000228945">
    <property type="component" value="Chromosome"/>
</dbReference>
<keyword evidence="1" id="KW-0472">Membrane</keyword>
<keyword evidence="1" id="KW-0812">Transmembrane</keyword>
<sequence length="285" mass="30077">MISITDAAFSGFRAAREHPRALLVWIAAFSVLLFALTAIAVSMGGPMLIRFLELALQPNPDPAQATEVMARIMPMVLTLIPLLWGMNAMVQTVVCRVVLRPAEGRAAFLGLGRDELLQLAVVILTALILFAVNSVTSAAGAILGGFFQALMNGAGFCLWVVVSVKLSLANAVTFDTGRIGIGASWRLTTGRFWPILGSYLFAIVLSMIVFVAVMAIFSAVAVVVPGLRPEQAPDLSSVGAYFTPVQLLSLPFAGAVATLTSLILYCPAVEIYRQLKAAGAAPAAV</sequence>
<keyword evidence="1" id="KW-1133">Transmembrane helix</keyword>
<name>A0A2D2AWX6_9CAUL</name>
<feature type="transmembrane region" description="Helical" evidence="1">
    <location>
        <begin position="153"/>
        <end position="174"/>
    </location>
</feature>
<evidence type="ECO:0000256" key="1">
    <source>
        <dbReference type="SAM" id="Phobius"/>
    </source>
</evidence>
<accession>A0A2D2AWX6</accession>
<dbReference type="RefSeq" id="WP_099621742.1">
    <property type="nucleotide sequence ID" value="NZ_CP024201.1"/>
</dbReference>
<dbReference type="EMBL" id="CP024201">
    <property type="protein sequence ID" value="ATQ42485.1"/>
    <property type="molecule type" value="Genomic_DNA"/>
</dbReference>
<dbReference type="KEGG" id="cmb:CSW64_08685"/>
<evidence type="ECO:0000313" key="2">
    <source>
        <dbReference type="EMBL" id="ATQ42485.1"/>
    </source>
</evidence>
<feature type="transmembrane region" description="Helical" evidence="1">
    <location>
        <begin position="119"/>
        <end position="147"/>
    </location>
</feature>
<evidence type="ECO:0008006" key="4">
    <source>
        <dbReference type="Google" id="ProtNLM"/>
    </source>
</evidence>
<reference evidence="2 3" key="1">
    <citation type="submission" date="2017-10" db="EMBL/GenBank/DDBJ databases">
        <title>Genome sequence of Caulobacter mirabilis FWC38.</title>
        <authorList>
            <person name="Fiebig A."/>
            <person name="Crosson S."/>
        </authorList>
    </citation>
    <scope>NUCLEOTIDE SEQUENCE [LARGE SCALE GENOMIC DNA]</scope>
    <source>
        <strain evidence="2 3">FWC 38</strain>
    </source>
</reference>
<gene>
    <name evidence="2" type="ORF">CSW64_08685</name>
</gene>
<organism evidence="2 3">
    <name type="scientific">Caulobacter mirabilis</name>
    <dbReference type="NCBI Taxonomy" id="69666"/>
    <lineage>
        <taxon>Bacteria</taxon>
        <taxon>Pseudomonadati</taxon>
        <taxon>Pseudomonadota</taxon>
        <taxon>Alphaproteobacteria</taxon>
        <taxon>Caulobacterales</taxon>
        <taxon>Caulobacteraceae</taxon>
        <taxon>Caulobacter</taxon>
    </lineage>
</organism>
<dbReference type="OrthoDB" id="7617808at2"/>
<evidence type="ECO:0000313" key="3">
    <source>
        <dbReference type="Proteomes" id="UP000228945"/>
    </source>
</evidence>
<keyword evidence="3" id="KW-1185">Reference proteome</keyword>
<protein>
    <recommendedName>
        <fullName evidence="4">Glycerophosphoryl diester phosphodiesterase membrane domain-containing protein</fullName>
    </recommendedName>
</protein>
<feature type="transmembrane region" description="Helical" evidence="1">
    <location>
        <begin position="21"/>
        <end position="52"/>
    </location>
</feature>
<feature type="transmembrane region" description="Helical" evidence="1">
    <location>
        <begin position="72"/>
        <end position="99"/>
    </location>
</feature>
<feature type="transmembrane region" description="Helical" evidence="1">
    <location>
        <begin position="244"/>
        <end position="266"/>
    </location>
</feature>